<dbReference type="PRINTS" id="PR00385">
    <property type="entry name" value="P450"/>
</dbReference>
<evidence type="ECO:0000256" key="8">
    <source>
        <dbReference type="PIRSR" id="PIRSR602403-1"/>
    </source>
</evidence>
<dbReference type="InterPro" id="IPR001128">
    <property type="entry name" value="Cyt_P450"/>
</dbReference>
<comment type="similarity">
    <text evidence="2">Belongs to the cytochrome P450 family.</text>
</comment>
<name>A0A2P5CG74_TREOI</name>
<evidence type="ECO:0000256" key="9">
    <source>
        <dbReference type="SAM" id="Phobius"/>
    </source>
</evidence>
<gene>
    <name evidence="10" type="ORF">TorRG33x02_286420</name>
</gene>
<keyword evidence="6 8" id="KW-0408">Iron</keyword>
<evidence type="ECO:0000313" key="10">
    <source>
        <dbReference type="EMBL" id="PON59995.1"/>
    </source>
</evidence>
<dbReference type="AlphaFoldDB" id="A0A2P5CG74"/>
<dbReference type="Gene3D" id="1.10.630.10">
    <property type="entry name" value="Cytochrome P450"/>
    <property type="match status" value="3"/>
</dbReference>
<dbReference type="InterPro" id="IPR002403">
    <property type="entry name" value="Cyt_P450_E_grp-IV"/>
</dbReference>
<comment type="caution">
    <text evidence="10">The sequence shown here is derived from an EMBL/GenBank/DDBJ whole genome shotgun (WGS) entry which is preliminary data.</text>
</comment>
<dbReference type="GO" id="GO:0016705">
    <property type="term" value="F:oxidoreductase activity, acting on paired donors, with incorporation or reduction of molecular oxygen"/>
    <property type="evidence" value="ECO:0007669"/>
    <property type="project" value="InterPro"/>
</dbReference>
<reference evidence="11" key="1">
    <citation type="submission" date="2016-06" db="EMBL/GenBank/DDBJ databases">
        <title>Parallel loss of symbiosis genes in relatives of nitrogen-fixing non-legume Parasponia.</title>
        <authorList>
            <person name="Van Velzen R."/>
            <person name="Holmer R."/>
            <person name="Bu F."/>
            <person name="Rutten L."/>
            <person name="Van Zeijl A."/>
            <person name="Liu W."/>
            <person name="Santuari L."/>
            <person name="Cao Q."/>
            <person name="Sharma T."/>
            <person name="Shen D."/>
            <person name="Roswanjaya Y."/>
            <person name="Wardhani T."/>
            <person name="Kalhor M.S."/>
            <person name="Jansen J."/>
            <person name="Van den Hoogen J."/>
            <person name="Gungor B."/>
            <person name="Hartog M."/>
            <person name="Hontelez J."/>
            <person name="Verver J."/>
            <person name="Yang W.-C."/>
            <person name="Schijlen E."/>
            <person name="Repin R."/>
            <person name="Schilthuizen M."/>
            <person name="Schranz E."/>
            <person name="Heidstra R."/>
            <person name="Miyata K."/>
            <person name="Fedorova E."/>
            <person name="Kohlen W."/>
            <person name="Bisseling T."/>
            <person name="Smit S."/>
            <person name="Geurts R."/>
        </authorList>
    </citation>
    <scope>NUCLEOTIDE SEQUENCE [LARGE SCALE GENOMIC DNA]</scope>
    <source>
        <strain evidence="11">cv. RG33-2</strain>
    </source>
</reference>
<dbReference type="CDD" id="cd11064">
    <property type="entry name" value="CYP86A"/>
    <property type="match status" value="1"/>
</dbReference>
<dbReference type="OrthoDB" id="1470350at2759"/>
<evidence type="ECO:0000256" key="7">
    <source>
        <dbReference type="ARBA" id="ARBA00023033"/>
    </source>
</evidence>
<evidence type="ECO:0000256" key="1">
    <source>
        <dbReference type="ARBA" id="ARBA00001971"/>
    </source>
</evidence>
<proteinExistence type="inferred from homology"/>
<comment type="cofactor">
    <cofactor evidence="1 8">
        <name>heme</name>
        <dbReference type="ChEBI" id="CHEBI:30413"/>
    </cofactor>
</comment>
<evidence type="ECO:0000313" key="11">
    <source>
        <dbReference type="Proteomes" id="UP000237000"/>
    </source>
</evidence>
<dbReference type="PANTHER" id="PTHR24296">
    <property type="entry name" value="CYTOCHROME P450"/>
    <property type="match status" value="1"/>
</dbReference>
<dbReference type="GO" id="GO:0004497">
    <property type="term" value="F:monooxygenase activity"/>
    <property type="evidence" value="ECO:0007669"/>
    <property type="project" value="UniProtKB-KW"/>
</dbReference>
<dbReference type="Proteomes" id="UP000237000">
    <property type="component" value="Unassembled WGS sequence"/>
</dbReference>
<dbReference type="Pfam" id="PF00067">
    <property type="entry name" value="p450"/>
    <property type="match status" value="2"/>
</dbReference>
<keyword evidence="5" id="KW-0560">Oxidoreductase</keyword>
<dbReference type="EMBL" id="JXTC01000369">
    <property type="protein sequence ID" value="PON59995.1"/>
    <property type="molecule type" value="Genomic_DNA"/>
</dbReference>
<dbReference type="GO" id="GO:0020037">
    <property type="term" value="F:heme binding"/>
    <property type="evidence" value="ECO:0007669"/>
    <property type="project" value="InterPro"/>
</dbReference>
<sequence>MSALFFAFAIFFILLGMFTANPLVLALVGILVSFVAFILAAFLYAYVKESMSTSASSCTYRLIAPSHSEVYTVDPANIEHILKTNFLNYEKSTERNGSTNASLLVMNFQQEFSETSVLKVFWVNAAKLASKISVASVAEKLIDLQDMLMKSTLGSMFKVGFGVDLNNLNGLDEFGNQFTKVFDDSSVIVFWPYVDLTWRIKSLSKKNLKIINDFIFELIRRKREQMRSGKLDSGKDDILLRFLMESENDPKNMNDQHRHNSQLHDCWQGLFCQHSHLVLLLELIAEEALDKMQYLHAAITETLQLYPAVPLVIPIPDLILIHIVNLHNHDYYDGKSSAEDDVSQMAFQVKNGDDVTYVAYAMGRMTKIRGENAEEFRLERWLDGGGLFRSESPFKFTAFHAGPQICLGKEFAYRQNENHGRCSIVKSYGIIPENKRRYHPVAGTILNQLINFRRLHHYMTELARKHTTYRLLGLFRSEIYTSDPANVEYILKTNFSNYGKGWYHYNILSDLLGDGFFTVDGEKWLHQRKVSSYQFSTRVLRDFSGSVFKTNAVKLARIVSEAAASNQVIDIQDLLMKSTLETVFKIILGLEMDSMCGTDEEATRFSNAFDEASAITLYRYVDAFWKIKRFLNIGSEAVLRKNIRLVDEFVYKVIKTKIEGLHTSQNDDLPIKKGDIVTRLIELGEKDTKDLKDMVLSFIIAGKDTTATTLSWFLYMLCKHPSIQEKVAQEVREATKLKEDSSVEELAASLTEEALDKMQYLLAALTETLRLYPAVPVDWKLCFSDDTLPDGFSVRKWDTVSYQPYAMGRMESLWGDNAEEFRPERWLDENGLFRPESPFKFTAFQAGPRICLGKEFAYRQMKVFSAVLVGRYRFKLSDEGKQVTYRTMLNLHVDGGLHLQAYKRLGD</sequence>
<evidence type="ECO:0000256" key="5">
    <source>
        <dbReference type="ARBA" id="ARBA00023002"/>
    </source>
</evidence>
<feature type="binding site" description="axial binding residue" evidence="8">
    <location>
        <position position="851"/>
    </location>
    <ligand>
        <name>heme</name>
        <dbReference type="ChEBI" id="CHEBI:30413"/>
    </ligand>
    <ligandPart>
        <name>Fe</name>
        <dbReference type="ChEBI" id="CHEBI:18248"/>
    </ligandPart>
</feature>
<dbReference type="GO" id="GO:0005506">
    <property type="term" value="F:iron ion binding"/>
    <property type="evidence" value="ECO:0007669"/>
    <property type="project" value="InterPro"/>
</dbReference>
<dbReference type="PRINTS" id="PR00465">
    <property type="entry name" value="EP450IV"/>
</dbReference>
<keyword evidence="7" id="KW-0503">Monooxygenase</keyword>
<dbReference type="SUPFAM" id="SSF48264">
    <property type="entry name" value="Cytochrome P450"/>
    <property type="match status" value="2"/>
</dbReference>
<organism evidence="10 11">
    <name type="scientific">Trema orientale</name>
    <name type="common">Charcoal tree</name>
    <name type="synonym">Celtis orientalis</name>
    <dbReference type="NCBI Taxonomy" id="63057"/>
    <lineage>
        <taxon>Eukaryota</taxon>
        <taxon>Viridiplantae</taxon>
        <taxon>Streptophyta</taxon>
        <taxon>Embryophyta</taxon>
        <taxon>Tracheophyta</taxon>
        <taxon>Spermatophyta</taxon>
        <taxon>Magnoliopsida</taxon>
        <taxon>eudicotyledons</taxon>
        <taxon>Gunneridae</taxon>
        <taxon>Pentapetalae</taxon>
        <taxon>rosids</taxon>
        <taxon>fabids</taxon>
        <taxon>Rosales</taxon>
        <taxon>Cannabaceae</taxon>
        <taxon>Trema</taxon>
    </lineage>
</organism>
<dbReference type="STRING" id="63057.A0A2P5CG74"/>
<keyword evidence="9" id="KW-1133">Transmembrane helix</keyword>
<keyword evidence="9" id="KW-0812">Transmembrane</keyword>
<keyword evidence="4 8" id="KW-0479">Metal-binding</keyword>
<dbReference type="InParanoid" id="A0A2P5CG74"/>
<evidence type="ECO:0000256" key="6">
    <source>
        <dbReference type="ARBA" id="ARBA00023004"/>
    </source>
</evidence>
<protein>
    <submittedName>
        <fullName evidence="10">Cytochrome P450, E-class, group IV</fullName>
    </submittedName>
</protein>
<keyword evidence="11" id="KW-1185">Reference proteome</keyword>
<accession>A0A2P5CG74</accession>
<evidence type="ECO:0000256" key="3">
    <source>
        <dbReference type="ARBA" id="ARBA00022617"/>
    </source>
</evidence>
<dbReference type="InterPro" id="IPR036396">
    <property type="entry name" value="Cyt_P450_sf"/>
</dbReference>
<feature type="transmembrane region" description="Helical" evidence="9">
    <location>
        <begin position="30"/>
        <end position="47"/>
    </location>
</feature>
<evidence type="ECO:0000256" key="2">
    <source>
        <dbReference type="ARBA" id="ARBA00010617"/>
    </source>
</evidence>
<keyword evidence="3 8" id="KW-0349">Heme</keyword>
<keyword evidence="9" id="KW-0472">Membrane</keyword>
<evidence type="ECO:0000256" key="4">
    <source>
        <dbReference type="ARBA" id="ARBA00022723"/>
    </source>
</evidence>